<organism evidence="1">
    <name type="scientific">Anguilla anguilla</name>
    <name type="common">European freshwater eel</name>
    <name type="synonym">Muraena anguilla</name>
    <dbReference type="NCBI Taxonomy" id="7936"/>
    <lineage>
        <taxon>Eukaryota</taxon>
        <taxon>Metazoa</taxon>
        <taxon>Chordata</taxon>
        <taxon>Craniata</taxon>
        <taxon>Vertebrata</taxon>
        <taxon>Euteleostomi</taxon>
        <taxon>Actinopterygii</taxon>
        <taxon>Neopterygii</taxon>
        <taxon>Teleostei</taxon>
        <taxon>Anguilliformes</taxon>
        <taxon>Anguillidae</taxon>
        <taxon>Anguilla</taxon>
    </lineage>
</organism>
<accession>A0A0E9PIS8</accession>
<protein>
    <submittedName>
        <fullName evidence="1">Uncharacterized protein</fullName>
    </submittedName>
</protein>
<sequence>MTYNGFKYVDKYIWINV</sequence>
<dbReference type="AlphaFoldDB" id="A0A0E9PIS8"/>
<dbReference type="EMBL" id="GBXM01104061">
    <property type="protein sequence ID" value="JAH04516.1"/>
    <property type="molecule type" value="Transcribed_RNA"/>
</dbReference>
<reference evidence="1" key="1">
    <citation type="submission" date="2014-11" db="EMBL/GenBank/DDBJ databases">
        <authorList>
            <person name="Amaro Gonzalez C."/>
        </authorList>
    </citation>
    <scope>NUCLEOTIDE SEQUENCE</scope>
</reference>
<name>A0A0E9PIS8_ANGAN</name>
<proteinExistence type="predicted"/>
<reference evidence="1" key="2">
    <citation type="journal article" date="2015" name="Fish Shellfish Immunol.">
        <title>Early steps in the European eel (Anguilla anguilla)-Vibrio vulnificus interaction in the gills: Role of the RtxA13 toxin.</title>
        <authorList>
            <person name="Callol A."/>
            <person name="Pajuelo D."/>
            <person name="Ebbesson L."/>
            <person name="Teles M."/>
            <person name="MacKenzie S."/>
            <person name="Amaro C."/>
        </authorList>
    </citation>
    <scope>NUCLEOTIDE SEQUENCE</scope>
</reference>
<evidence type="ECO:0000313" key="1">
    <source>
        <dbReference type="EMBL" id="JAH04516.1"/>
    </source>
</evidence>